<evidence type="ECO:0000256" key="1">
    <source>
        <dbReference type="ARBA" id="ARBA00004127"/>
    </source>
</evidence>
<dbReference type="EC" id="1.6.5.11" evidence="9"/>
<dbReference type="InterPro" id="IPR001750">
    <property type="entry name" value="ND/Mrp_TM"/>
</dbReference>
<dbReference type="Pfam" id="PF00361">
    <property type="entry name" value="Proton_antipo_M"/>
    <property type="match status" value="1"/>
</dbReference>
<evidence type="ECO:0000256" key="6">
    <source>
        <dbReference type="SAM" id="Phobius"/>
    </source>
</evidence>
<evidence type="ECO:0000256" key="5">
    <source>
        <dbReference type="RuleBase" id="RU000320"/>
    </source>
</evidence>
<evidence type="ECO:0000259" key="8">
    <source>
        <dbReference type="Pfam" id="PF00662"/>
    </source>
</evidence>
<comment type="caution">
    <text evidence="9">The sequence shown here is derived from an EMBL/GenBank/DDBJ whole genome shotgun (WGS) entry which is preliminary data.</text>
</comment>
<keyword evidence="2 5" id="KW-0812">Transmembrane</keyword>
<evidence type="ECO:0000256" key="3">
    <source>
        <dbReference type="ARBA" id="ARBA00022989"/>
    </source>
</evidence>
<dbReference type="PRINTS" id="PR01435">
    <property type="entry name" value="NPOXDRDTASE5"/>
</dbReference>
<feature type="transmembrane region" description="Helical" evidence="6">
    <location>
        <begin position="422"/>
        <end position="445"/>
    </location>
</feature>
<evidence type="ECO:0000313" key="9">
    <source>
        <dbReference type="EMBL" id="TDZ79855.1"/>
    </source>
</evidence>
<protein>
    <submittedName>
        <fullName evidence="9">NADH-quinone oxidoreductase subunit 12</fullName>
        <ecNumber evidence="9">1.6.5.11</ecNumber>
    </submittedName>
</protein>
<reference evidence="9 10" key="1">
    <citation type="journal article" date="2019" name="Sci. Rep.">
        <title>Extended insight into the Mycobacterium chelonae-abscessus complex through whole genome sequencing of Mycobacterium salmoniphilum outbreak and Mycobacterium salmoniphilum-like strains.</title>
        <authorList>
            <person name="Behra P.R.K."/>
            <person name="Das S."/>
            <person name="Pettersson B.M.F."/>
            <person name="Shirreff L."/>
            <person name="DuCote T."/>
            <person name="Jacobsson K.G."/>
            <person name="Ennis D.G."/>
            <person name="Kirsebom L.A."/>
        </authorList>
    </citation>
    <scope>NUCLEOTIDE SEQUENCE [LARGE SCALE GENOMIC DNA]</scope>
    <source>
        <strain evidence="9 10">DE 4585</strain>
    </source>
</reference>
<dbReference type="Pfam" id="PF00662">
    <property type="entry name" value="Proton_antipo_N"/>
    <property type="match status" value="1"/>
</dbReference>
<dbReference type="GO" id="GO:0042773">
    <property type="term" value="P:ATP synthesis coupled electron transport"/>
    <property type="evidence" value="ECO:0007669"/>
    <property type="project" value="InterPro"/>
</dbReference>
<keyword evidence="4 6" id="KW-0472">Membrane</keyword>
<dbReference type="GO" id="GO:0008137">
    <property type="term" value="F:NADH dehydrogenase (ubiquinone) activity"/>
    <property type="evidence" value="ECO:0007669"/>
    <property type="project" value="InterPro"/>
</dbReference>
<feature type="transmembrane region" description="Helical" evidence="6">
    <location>
        <begin position="285"/>
        <end position="307"/>
    </location>
</feature>
<evidence type="ECO:0000256" key="4">
    <source>
        <dbReference type="ARBA" id="ARBA00023136"/>
    </source>
</evidence>
<dbReference type="Proteomes" id="UP000295117">
    <property type="component" value="Unassembled WGS sequence"/>
</dbReference>
<feature type="transmembrane region" description="Helical" evidence="6">
    <location>
        <begin position="189"/>
        <end position="211"/>
    </location>
</feature>
<proteinExistence type="predicted"/>
<sequence>MTWLMPVLPLAGAAILLLVGRRGDSWGHLLGCATALASFLVAVVSFIGMLGRTGSERVVHETLFAWVPVGALHVDFGMTLDQLSVCFALLITGVGSLIHIYSIGYMGPGATLAERPEYTARNRRIFFGYLNLFLAAMLLLVLADNFLGLYVGWEGVGLASYLLIGFWYQKPSAAAAAKKAFIVNRVGDMGLALAMMLMFATFGSVGFVQVLGSAGAAGESRDTAIGLALLLAACGKSAQVPLQSWLGDAMEGPTPVSALIHAATMVTAGVYLITRSGPIFERAPYAQVAVVSVGAVTLLFGAVIGCAKDDIKKALAASTMSQIGYMVLAAGLGPAGYAVAIMHLLTHGFFKAGLFLGAGSVMHGMNEETDMRRYGGLRSVMPITFVTFGLGYLAIIGVPPFAGFYSKDKIIEVAFGHGGAGGFLLGTVALLGAGITAFYMTRVMLLTFFGARRWRQDAHPHESPSVMTWPMMVLAVGSVGAGFLLSFGGALQNWLEPVVGAHHGELPVPAGVISAVTVAVVLCGVGVAYRMYRADVPGKAPQGSAFTVAARRDLYGDAVNEAVFMRPGQRLTRGLVLADDRWIDGLVNGVASALGAVSGWVRHMQTGHVRSYALSMCAGAALVVAALMAVRW</sequence>
<dbReference type="PRINTS" id="PR01434">
    <property type="entry name" value="NADHDHGNASE5"/>
</dbReference>
<keyword evidence="3 6" id="KW-1133">Transmembrane helix</keyword>
<dbReference type="NCBIfam" id="NF005141">
    <property type="entry name" value="PRK06590.1"/>
    <property type="match status" value="1"/>
</dbReference>
<dbReference type="PANTHER" id="PTHR42829">
    <property type="entry name" value="NADH-UBIQUINONE OXIDOREDUCTASE CHAIN 5"/>
    <property type="match status" value="1"/>
</dbReference>
<accession>A0A4R8S1G8</accession>
<dbReference type="GO" id="GO:0015990">
    <property type="term" value="P:electron transport coupled proton transport"/>
    <property type="evidence" value="ECO:0007669"/>
    <property type="project" value="TreeGrafter"/>
</dbReference>
<dbReference type="InterPro" id="IPR003945">
    <property type="entry name" value="NU5C-like"/>
</dbReference>
<dbReference type="GO" id="GO:0003954">
    <property type="term" value="F:NADH dehydrogenase activity"/>
    <property type="evidence" value="ECO:0007669"/>
    <property type="project" value="TreeGrafter"/>
</dbReference>
<dbReference type="Gene3D" id="1.20.5.2700">
    <property type="match status" value="1"/>
</dbReference>
<feature type="transmembrane region" description="Helical" evidence="6">
    <location>
        <begin position="254"/>
        <end position="273"/>
    </location>
</feature>
<feature type="transmembrane region" description="Helical" evidence="6">
    <location>
        <begin position="508"/>
        <end position="529"/>
    </location>
</feature>
<evidence type="ECO:0000256" key="2">
    <source>
        <dbReference type="ARBA" id="ARBA00022692"/>
    </source>
</evidence>
<feature type="transmembrane region" description="Helical" evidence="6">
    <location>
        <begin position="33"/>
        <end position="51"/>
    </location>
</feature>
<dbReference type="EMBL" id="PECH01000008">
    <property type="protein sequence ID" value="TDZ79855.1"/>
    <property type="molecule type" value="Genomic_DNA"/>
</dbReference>
<feature type="transmembrane region" description="Helical" evidence="6">
    <location>
        <begin position="380"/>
        <end position="402"/>
    </location>
</feature>
<organism evidence="9 10">
    <name type="scientific">Mycobacteroides salmoniphilum</name>
    <dbReference type="NCBI Taxonomy" id="404941"/>
    <lineage>
        <taxon>Bacteria</taxon>
        <taxon>Bacillati</taxon>
        <taxon>Actinomycetota</taxon>
        <taxon>Actinomycetes</taxon>
        <taxon>Mycobacteriales</taxon>
        <taxon>Mycobacteriaceae</taxon>
        <taxon>Mycobacteroides</taxon>
    </lineage>
</organism>
<feature type="transmembrane region" description="Helical" evidence="6">
    <location>
        <begin position="82"/>
        <end position="104"/>
    </location>
</feature>
<feature type="transmembrane region" description="Helical" evidence="6">
    <location>
        <begin position="466"/>
        <end position="488"/>
    </location>
</feature>
<feature type="transmembrane region" description="Helical" evidence="6">
    <location>
        <begin position="612"/>
        <end position="630"/>
    </location>
</feature>
<dbReference type="AlphaFoldDB" id="A0A4R8S1G8"/>
<feature type="transmembrane region" description="Helical" evidence="6">
    <location>
        <begin position="125"/>
        <end position="143"/>
    </location>
</feature>
<dbReference type="GO" id="GO:0016020">
    <property type="term" value="C:membrane"/>
    <property type="evidence" value="ECO:0007669"/>
    <property type="project" value="UniProtKB-SubCell"/>
</dbReference>
<dbReference type="RefSeq" id="WP_134072323.1">
    <property type="nucleotide sequence ID" value="NZ_PECH01000008.1"/>
</dbReference>
<feature type="domain" description="NADH:quinone oxidoreductase/Mrp antiporter transmembrane" evidence="7">
    <location>
        <begin position="143"/>
        <end position="426"/>
    </location>
</feature>
<feature type="domain" description="NADH-Ubiquinone oxidoreductase (complex I) chain 5 N-terminal" evidence="8">
    <location>
        <begin position="66"/>
        <end position="106"/>
    </location>
</feature>
<dbReference type="NCBIfam" id="TIGR01974">
    <property type="entry name" value="NDH_I_L"/>
    <property type="match status" value="1"/>
</dbReference>
<keyword evidence="9" id="KW-0560">Oxidoreductase</keyword>
<dbReference type="InterPro" id="IPR001516">
    <property type="entry name" value="Proton_antipo_N"/>
</dbReference>
<comment type="subcellular location">
    <subcellularLocation>
        <location evidence="1">Endomembrane system</location>
        <topology evidence="1">Multi-pass membrane protein</topology>
    </subcellularLocation>
    <subcellularLocation>
        <location evidence="5">Membrane</location>
        <topology evidence="5">Multi-pass membrane protein</topology>
    </subcellularLocation>
</comment>
<feature type="transmembrane region" description="Helical" evidence="6">
    <location>
        <begin position="149"/>
        <end position="168"/>
    </location>
</feature>
<evidence type="ECO:0000259" key="7">
    <source>
        <dbReference type="Pfam" id="PF00361"/>
    </source>
</evidence>
<gene>
    <name evidence="9" type="ORF">DE4585_03604</name>
</gene>
<dbReference type="InterPro" id="IPR018393">
    <property type="entry name" value="NADHpl_OxRdtase_5_subgr"/>
</dbReference>
<evidence type="ECO:0000313" key="10">
    <source>
        <dbReference type="Proteomes" id="UP000295117"/>
    </source>
</evidence>
<name>A0A4R8S1G8_9MYCO</name>
<dbReference type="PANTHER" id="PTHR42829:SF2">
    <property type="entry name" value="NADH-UBIQUINONE OXIDOREDUCTASE CHAIN 5"/>
    <property type="match status" value="1"/>
</dbReference>
<dbReference type="GO" id="GO:0012505">
    <property type="term" value="C:endomembrane system"/>
    <property type="evidence" value="ECO:0007669"/>
    <property type="project" value="UniProtKB-SubCell"/>
</dbReference>